<evidence type="ECO:0000256" key="1">
    <source>
        <dbReference type="SAM" id="Phobius"/>
    </source>
</evidence>
<dbReference type="EMBL" id="JYIZ01000045">
    <property type="protein sequence ID" value="KJL40971.1"/>
    <property type="molecule type" value="Genomic_DNA"/>
</dbReference>
<proteinExistence type="predicted"/>
<keyword evidence="4" id="KW-1185">Reference proteome</keyword>
<dbReference type="InterPro" id="IPR006976">
    <property type="entry name" value="VanZ-like"/>
</dbReference>
<feature type="domain" description="VanZ-like" evidence="2">
    <location>
        <begin position="15"/>
        <end position="126"/>
    </location>
</feature>
<comment type="caution">
    <text evidence="3">The sequence shown here is derived from an EMBL/GenBank/DDBJ whole genome shotgun (WGS) entry which is preliminary data.</text>
</comment>
<evidence type="ECO:0000313" key="3">
    <source>
        <dbReference type="EMBL" id="KJL40971.1"/>
    </source>
</evidence>
<evidence type="ECO:0000259" key="2">
    <source>
        <dbReference type="Pfam" id="PF04892"/>
    </source>
</evidence>
<sequence length="149" mass="15609">MTLDVRRRPAVVVLAIYCALLIVVALWPTPVDLQVRGVLRDIAAMWPWAGYALVEFIANVVLFVPFGLLGGAIMPARWVLVVPVSAAAAIAIEVGQALLLPQRTASLADVVANVLGAAIGVAIFSLASGRAHRRRAEGGPAAVEADAPR</sequence>
<feature type="transmembrane region" description="Helical" evidence="1">
    <location>
        <begin position="105"/>
        <end position="127"/>
    </location>
</feature>
<dbReference type="Proteomes" id="UP000033956">
    <property type="component" value="Unassembled WGS sequence"/>
</dbReference>
<keyword evidence="1" id="KW-0812">Transmembrane</keyword>
<feature type="transmembrane region" description="Helical" evidence="1">
    <location>
        <begin position="9"/>
        <end position="28"/>
    </location>
</feature>
<organism evidence="3 4">
    <name type="scientific">Microbacterium terrae</name>
    <dbReference type="NCBI Taxonomy" id="69369"/>
    <lineage>
        <taxon>Bacteria</taxon>
        <taxon>Bacillati</taxon>
        <taxon>Actinomycetota</taxon>
        <taxon>Actinomycetes</taxon>
        <taxon>Micrococcales</taxon>
        <taxon>Microbacteriaceae</taxon>
        <taxon>Microbacterium</taxon>
    </lineage>
</organism>
<dbReference type="Pfam" id="PF04892">
    <property type="entry name" value="VanZ"/>
    <property type="match status" value="1"/>
</dbReference>
<protein>
    <submittedName>
        <fullName evidence="3">VanZ like family protein</fullName>
    </submittedName>
</protein>
<keyword evidence="1" id="KW-1133">Transmembrane helix</keyword>
<feature type="transmembrane region" description="Helical" evidence="1">
    <location>
        <begin position="78"/>
        <end position="99"/>
    </location>
</feature>
<dbReference type="STRING" id="92835.RS81_01515"/>
<feature type="transmembrane region" description="Helical" evidence="1">
    <location>
        <begin position="48"/>
        <end position="71"/>
    </location>
</feature>
<gene>
    <name evidence="3" type="ORF">RS81_01515</name>
</gene>
<accession>A0A0M2H8M7</accession>
<name>A0A0M2H8M7_9MICO</name>
<dbReference type="AlphaFoldDB" id="A0A0M2H8M7"/>
<keyword evidence="1" id="KW-0472">Membrane</keyword>
<dbReference type="PATRIC" id="fig|92835.4.peg.1533"/>
<evidence type="ECO:0000313" key="4">
    <source>
        <dbReference type="Proteomes" id="UP000033956"/>
    </source>
</evidence>
<dbReference type="RefSeq" id="WP_045275458.1">
    <property type="nucleotide sequence ID" value="NZ_BAAAUP010000008.1"/>
</dbReference>
<reference evidence="3 4" key="1">
    <citation type="submission" date="2015-02" db="EMBL/GenBank/DDBJ databases">
        <title>Draft genome sequences of ten Microbacterium spp. with emphasis on heavy metal contaminated environments.</title>
        <authorList>
            <person name="Corretto E."/>
        </authorList>
    </citation>
    <scope>NUCLEOTIDE SEQUENCE [LARGE SCALE GENOMIC DNA]</scope>
    <source>
        <strain evidence="3 4">DSM 12510</strain>
    </source>
</reference>